<dbReference type="InterPro" id="IPR011856">
    <property type="entry name" value="tRNA_endonuc-like_dom_sf"/>
</dbReference>
<dbReference type="CDD" id="cd22363">
    <property type="entry name" value="tRNA-intron_lyase_C"/>
    <property type="match status" value="1"/>
</dbReference>
<dbReference type="SUPFAM" id="SSF53032">
    <property type="entry name" value="tRNA-intron endonuclease catalytic domain-like"/>
    <property type="match status" value="1"/>
</dbReference>
<comment type="similarity">
    <text evidence="1 4">Belongs to the tRNA-intron endonuclease family.</text>
</comment>
<reference evidence="8 9" key="1">
    <citation type="journal article" date="2017" name="PLoS Biol.">
        <title>The sea cucumber genome provides insights into morphological evolution and visceral regeneration.</title>
        <authorList>
            <person name="Zhang X."/>
            <person name="Sun L."/>
            <person name="Yuan J."/>
            <person name="Sun Y."/>
            <person name="Gao Y."/>
            <person name="Zhang L."/>
            <person name="Li S."/>
            <person name="Dai H."/>
            <person name="Hamel J.F."/>
            <person name="Liu C."/>
            <person name="Yu Y."/>
            <person name="Liu S."/>
            <person name="Lin W."/>
            <person name="Guo K."/>
            <person name="Jin S."/>
            <person name="Xu P."/>
            <person name="Storey K.B."/>
            <person name="Huan P."/>
            <person name="Zhang T."/>
            <person name="Zhou Y."/>
            <person name="Zhang J."/>
            <person name="Lin C."/>
            <person name="Li X."/>
            <person name="Xing L."/>
            <person name="Huo D."/>
            <person name="Sun M."/>
            <person name="Wang L."/>
            <person name="Mercier A."/>
            <person name="Li F."/>
            <person name="Yang H."/>
            <person name="Xiang J."/>
        </authorList>
    </citation>
    <scope>NUCLEOTIDE SEQUENCE [LARGE SCALE GENOMIC DNA]</scope>
    <source>
        <strain evidence="8">Shaxun</strain>
        <tissue evidence="8">Muscle</tissue>
    </source>
</reference>
<comment type="function">
    <text evidence="4">Constitutes one of the two catalytic subunit of the tRNA-splicing endonuclease complex, a complex responsible for identification and cleavage of the splice sites in pre-tRNA. It cleaves pre-tRNA at the 5'- and 3'-splice sites to release the intron. The products are an intron and two tRNA half-molecules bearing 2',3'-cyclic phosphate and 5'-OH termini. There are no conserved sequences at the splice sites, but the intron is invariably located at the same site in the gene, placing the splice sites an invariant distance from the constant structural features of the tRNA body.</text>
</comment>
<dbReference type="InterPro" id="IPR006676">
    <property type="entry name" value="tRNA_splic"/>
</dbReference>
<feature type="domain" description="tRNA intron endonuclease catalytic" evidence="7">
    <location>
        <begin position="163"/>
        <end position="245"/>
    </location>
</feature>
<evidence type="ECO:0000256" key="4">
    <source>
        <dbReference type="PIRNR" id="PIRNR011789"/>
    </source>
</evidence>
<gene>
    <name evidence="8" type="ORF">BSL78_29723</name>
</gene>
<dbReference type="GO" id="GO:0000214">
    <property type="term" value="C:tRNA-intron endonuclease complex"/>
    <property type="evidence" value="ECO:0007669"/>
    <property type="project" value="UniProtKB-UniRule"/>
</dbReference>
<keyword evidence="2 4" id="KW-0819">tRNA processing</keyword>
<dbReference type="GO" id="GO:0005737">
    <property type="term" value="C:cytoplasm"/>
    <property type="evidence" value="ECO:0007669"/>
    <property type="project" value="TreeGrafter"/>
</dbReference>
<feature type="compositionally biased region" description="Polar residues" evidence="6">
    <location>
        <begin position="63"/>
        <end position="79"/>
    </location>
</feature>
<dbReference type="AlphaFoldDB" id="A0A2G8JCK0"/>
<feature type="active site" evidence="5">
    <location>
        <position position="237"/>
    </location>
</feature>
<dbReference type="Pfam" id="PF01974">
    <property type="entry name" value="tRNA_int_endo"/>
    <property type="match status" value="1"/>
</dbReference>
<dbReference type="EC" id="4.6.1.16" evidence="4"/>
<keyword evidence="8" id="KW-0540">Nuclease</keyword>
<organism evidence="8 9">
    <name type="scientific">Stichopus japonicus</name>
    <name type="common">Sea cucumber</name>
    <dbReference type="NCBI Taxonomy" id="307972"/>
    <lineage>
        <taxon>Eukaryota</taxon>
        <taxon>Metazoa</taxon>
        <taxon>Echinodermata</taxon>
        <taxon>Eleutherozoa</taxon>
        <taxon>Echinozoa</taxon>
        <taxon>Holothuroidea</taxon>
        <taxon>Aspidochirotacea</taxon>
        <taxon>Aspidochirotida</taxon>
        <taxon>Stichopodidae</taxon>
        <taxon>Apostichopus</taxon>
    </lineage>
</organism>
<keyword evidence="3 4" id="KW-0456">Lyase</keyword>
<feature type="active site" evidence="5">
    <location>
        <position position="199"/>
    </location>
</feature>
<accession>A0A2G8JCK0</accession>
<feature type="active site" evidence="5">
    <location>
        <position position="191"/>
    </location>
</feature>
<dbReference type="EMBL" id="MRZV01002542">
    <property type="protein sequence ID" value="PIK33464.1"/>
    <property type="molecule type" value="Genomic_DNA"/>
</dbReference>
<evidence type="ECO:0000256" key="6">
    <source>
        <dbReference type="SAM" id="MobiDB-lite"/>
    </source>
</evidence>
<evidence type="ECO:0000256" key="2">
    <source>
        <dbReference type="ARBA" id="ARBA00022694"/>
    </source>
</evidence>
<dbReference type="InterPro" id="IPR016589">
    <property type="entry name" value="tRNA_splic_SEN2"/>
</dbReference>
<dbReference type="GO" id="GO:0003676">
    <property type="term" value="F:nucleic acid binding"/>
    <property type="evidence" value="ECO:0007669"/>
    <property type="project" value="InterPro"/>
</dbReference>
<keyword evidence="9" id="KW-1185">Reference proteome</keyword>
<dbReference type="GO" id="GO:0000213">
    <property type="term" value="F:tRNA-intron lyase activity"/>
    <property type="evidence" value="ECO:0007669"/>
    <property type="project" value="UniProtKB-UniRule"/>
</dbReference>
<evidence type="ECO:0000256" key="5">
    <source>
        <dbReference type="PIRSR" id="PIRSR011789-1"/>
    </source>
</evidence>
<evidence type="ECO:0000313" key="8">
    <source>
        <dbReference type="EMBL" id="PIK33464.1"/>
    </source>
</evidence>
<keyword evidence="8" id="KW-0255">Endonuclease</keyword>
<feature type="region of interest" description="Disordered" evidence="6">
    <location>
        <begin position="56"/>
        <end position="100"/>
    </location>
</feature>
<dbReference type="Gene3D" id="3.40.1350.10">
    <property type="match status" value="1"/>
</dbReference>
<dbReference type="NCBIfam" id="TIGR00324">
    <property type="entry name" value="endA"/>
    <property type="match status" value="1"/>
</dbReference>
<evidence type="ECO:0000256" key="1">
    <source>
        <dbReference type="ARBA" id="ARBA00008078"/>
    </source>
</evidence>
<evidence type="ECO:0000259" key="7">
    <source>
        <dbReference type="Pfam" id="PF01974"/>
    </source>
</evidence>
<proteinExistence type="inferred from homology"/>
<sequence length="288" mass="33529">MLTGIGLRDDVMKVKCLTGNSDIRCSSDDDCRMKKDKQLEQQSQVSKSDTELTQFKVLDESNVGHQQTKLRNSKSNETQNQKRHRQEDKEKTQKMKSKQVIRKPDPYPVQEFLQLSYEESFFLSYGLGCLTLLKPSTTSAEETPMNLVDIWKEFLILKPRFPATYACYHYYRSKGWVPRCGIKYGCDFVVYKKGPSFYHSSFAVLAHLVEEGSEMTSALASWYNFTGFSRIIENAAKDIILCYVTYPEEFTELHLKSPACIPHLKVHEICMKRWRPTRERELKEDYPP</sequence>
<dbReference type="Proteomes" id="UP000230750">
    <property type="component" value="Unassembled WGS sequence"/>
</dbReference>
<keyword evidence="8" id="KW-0378">Hydrolase</keyword>
<evidence type="ECO:0000256" key="3">
    <source>
        <dbReference type="ARBA" id="ARBA00023239"/>
    </source>
</evidence>
<dbReference type="InterPro" id="IPR036167">
    <property type="entry name" value="tRNA_intron_Endo_cat-like_sf"/>
</dbReference>
<comment type="caution">
    <text evidence="8">The sequence shown here is derived from an EMBL/GenBank/DDBJ whole genome shotgun (WGS) entry which is preliminary data.</text>
</comment>
<dbReference type="GO" id="GO:0000379">
    <property type="term" value="P:tRNA-type intron splice site recognition and cleavage"/>
    <property type="evidence" value="ECO:0007669"/>
    <property type="project" value="TreeGrafter"/>
</dbReference>
<dbReference type="OrthoDB" id="10249562at2759"/>
<dbReference type="PANTHER" id="PTHR21227">
    <property type="entry name" value="TRNA-SPLICING ENDONUCLEASE SUBUNIT SEN2"/>
    <property type="match status" value="1"/>
</dbReference>
<dbReference type="PIRSF" id="PIRSF011789">
    <property type="entry name" value="tRNA_splic_SEN2"/>
    <property type="match status" value="1"/>
</dbReference>
<name>A0A2G8JCK0_STIJA</name>
<dbReference type="InterPro" id="IPR006677">
    <property type="entry name" value="tRNA_intron_Endonuc_cat-like"/>
</dbReference>
<protein>
    <recommendedName>
        <fullName evidence="4">tRNA-splicing endonuclease subunit Sen2</fullName>
        <ecNumber evidence="4">4.6.1.16</ecNumber>
    </recommendedName>
</protein>
<evidence type="ECO:0000313" key="9">
    <source>
        <dbReference type="Proteomes" id="UP000230750"/>
    </source>
</evidence>
<dbReference type="STRING" id="307972.A0A2G8JCK0"/>
<dbReference type="PANTHER" id="PTHR21227:SF0">
    <property type="entry name" value="TRNA-SPLICING ENDONUCLEASE SUBUNIT SEN2"/>
    <property type="match status" value="1"/>
</dbReference>